<feature type="compositionally biased region" description="Polar residues" evidence="1">
    <location>
        <begin position="138"/>
        <end position="147"/>
    </location>
</feature>
<comment type="caution">
    <text evidence="2">The sequence shown here is derived from an EMBL/GenBank/DDBJ whole genome shotgun (WGS) entry which is preliminary data.</text>
</comment>
<name>A0A4Q7EAI6_9CYAN</name>
<evidence type="ECO:0000313" key="2">
    <source>
        <dbReference type="EMBL" id="RZM79543.1"/>
    </source>
</evidence>
<dbReference type="AlphaFoldDB" id="A0A4Q7EAI6"/>
<organism evidence="2 3">
    <name type="scientific">Leptolyngbya iicbica LK</name>
    <dbReference type="NCBI Taxonomy" id="2294035"/>
    <lineage>
        <taxon>Bacteria</taxon>
        <taxon>Bacillati</taxon>
        <taxon>Cyanobacteriota</taxon>
        <taxon>Cyanophyceae</taxon>
        <taxon>Leptolyngbyales</taxon>
        <taxon>Leptolyngbyaceae</taxon>
        <taxon>Leptolyngbya group</taxon>
        <taxon>Leptolyngbya</taxon>
        <taxon>Leptolyngbya iicbica</taxon>
    </lineage>
</organism>
<protein>
    <submittedName>
        <fullName evidence="2">Uncharacterized protein</fullName>
    </submittedName>
</protein>
<dbReference type="Proteomes" id="UP000292459">
    <property type="component" value="Unassembled WGS sequence"/>
</dbReference>
<evidence type="ECO:0000313" key="3">
    <source>
        <dbReference type="Proteomes" id="UP000292459"/>
    </source>
</evidence>
<proteinExistence type="predicted"/>
<sequence length="159" mass="17838">MPRKRKSANIPPYVLEKAQKAYARLLAAQQRLAEEPPEQPAKNISLELDPAILQPALGRAIEQLIAGEQPILKLEVNLSLIPDELLQCIEQCFQDKKGDLASSIYNRDAFKLGSWTSTKRSQSPSKQPIDDIQSQVADLLSQLNQPPTKDKKEPEQKEE</sequence>
<feature type="compositionally biased region" description="Basic and acidic residues" evidence="1">
    <location>
        <begin position="148"/>
        <end position="159"/>
    </location>
</feature>
<gene>
    <name evidence="2" type="ORF">DYY88_12555</name>
</gene>
<reference evidence="2 3" key="1">
    <citation type="submission" date="2018-11" db="EMBL/GenBank/DDBJ databases">
        <title>Whole genome sequencing of an environmental sample.</title>
        <authorList>
            <person name="Sarangi A.N."/>
            <person name="Singh D."/>
            <person name="Tripathy S."/>
        </authorList>
    </citation>
    <scope>NUCLEOTIDE SEQUENCE [LARGE SCALE GENOMIC DNA]</scope>
    <source>
        <strain evidence="2 3">Lakshadweep</strain>
    </source>
</reference>
<keyword evidence="3" id="KW-1185">Reference proteome</keyword>
<accession>A0A4Q7EAI6</accession>
<feature type="region of interest" description="Disordered" evidence="1">
    <location>
        <begin position="138"/>
        <end position="159"/>
    </location>
</feature>
<dbReference type="RefSeq" id="WP_130199418.1">
    <property type="nucleotide sequence ID" value="NZ_QVFV01000002.1"/>
</dbReference>
<dbReference type="EMBL" id="QVFV01000002">
    <property type="protein sequence ID" value="RZM79543.1"/>
    <property type="molecule type" value="Genomic_DNA"/>
</dbReference>
<evidence type="ECO:0000256" key="1">
    <source>
        <dbReference type="SAM" id="MobiDB-lite"/>
    </source>
</evidence>